<dbReference type="Proteomes" id="UP000053766">
    <property type="component" value="Unassembled WGS sequence"/>
</dbReference>
<organism evidence="3 4">
    <name type="scientific">Dictyocaulus viviparus</name>
    <name type="common">Bovine lungworm</name>
    <dbReference type="NCBI Taxonomy" id="29172"/>
    <lineage>
        <taxon>Eukaryota</taxon>
        <taxon>Metazoa</taxon>
        <taxon>Ecdysozoa</taxon>
        <taxon>Nematoda</taxon>
        <taxon>Chromadorea</taxon>
        <taxon>Rhabditida</taxon>
        <taxon>Rhabditina</taxon>
        <taxon>Rhabditomorpha</taxon>
        <taxon>Strongyloidea</taxon>
        <taxon>Metastrongylidae</taxon>
        <taxon>Dictyocaulus</taxon>
    </lineage>
</organism>
<feature type="coiled-coil region" evidence="1">
    <location>
        <begin position="226"/>
        <end position="279"/>
    </location>
</feature>
<feature type="region of interest" description="Disordered" evidence="2">
    <location>
        <begin position="350"/>
        <end position="383"/>
    </location>
</feature>
<feature type="compositionally biased region" description="Polar residues" evidence="2">
    <location>
        <begin position="416"/>
        <end position="425"/>
    </location>
</feature>
<feature type="compositionally biased region" description="Basic and acidic residues" evidence="2">
    <location>
        <begin position="396"/>
        <end position="413"/>
    </location>
</feature>
<keyword evidence="1" id="KW-0175">Coiled coil</keyword>
<feature type="compositionally biased region" description="Basic and acidic residues" evidence="2">
    <location>
        <begin position="431"/>
        <end position="443"/>
    </location>
</feature>
<keyword evidence="4" id="KW-1185">Reference proteome</keyword>
<reference evidence="4" key="2">
    <citation type="journal article" date="2016" name="Sci. Rep.">
        <title>Dictyocaulus viviparus genome, variome and transcriptome elucidate lungworm biology and support future intervention.</title>
        <authorList>
            <person name="McNulty S.N."/>
            <person name="Strube C."/>
            <person name="Rosa B.A."/>
            <person name="Martin J.C."/>
            <person name="Tyagi R."/>
            <person name="Choi Y.J."/>
            <person name="Wang Q."/>
            <person name="Hallsworth Pepin K."/>
            <person name="Zhang X."/>
            <person name="Ozersky P."/>
            <person name="Wilson R.K."/>
            <person name="Sternberg P.W."/>
            <person name="Gasser R.B."/>
            <person name="Mitreva M."/>
        </authorList>
    </citation>
    <scope>NUCLEOTIDE SEQUENCE [LARGE SCALE GENOMIC DNA]</scope>
    <source>
        <strain evidence="4">HannoverDv2000</strain>
    </source>
</reference>
<dbReference type="OrthoDB" id="5876486at2759"/>
<reference evidence="3 4" key="1">
    <citation type="submission" date="2013-11" db="EMBL/GenBank/DDBJ databases">
        <title>Draft genome of the bovine lungworm Dictyocaulus viviparus.</title>
        <authorList>
            <person name="Mitreva M."/>
        </authorList>
    </citation>
    <scope>NUCLEOTIDE SEQUENCE [LARGE SCALE GENOMIC DNA]</scope>
    <source>
        <strain evidence="3 4">HannoverDv2000</strain>
    </source>
</reference>
<sequence length="507" mass="58334">MEDVAVIIRKENEIAEALITEQVAFATIKDRVEWATHHVKNKASIGDNLRCSITAIEAQGAELGQILEKEKKYLLLQETKISKKHHEIENLKSKNSEVWEKIVYKRKNLKELCERCSSTETKLSVVTAEIKDICKKLDSLRAESETTKNELTLYISSCQEEFNEKKEKMSLELRELEKQVTEKREELKYLNSDLEFLKLRFEKSPSMRDWDEKHWQEALQEKSVAHSSLEAEVNSFSNDIMKLEKEMENRCEEIIADSILALEQELIRYMEEKEVERRSVHSKSLDAHYKLNGVLEKVNRLQAINSEKDSEHAKLLLEVRDLQAQIQAFTTLCTPSKVVGLPVDENFRKSPTIGRCRSRRKDTDPDSDNDSSSSRVPHVEGLDPFSPVTISFKKRTKEESVARQEHLGSKFEAESESVNTSQHKIQTSRRLKTEPYSNKEHHYSASFSDSVGSDETPYSESLIAKRFPNDIFLSPSPSLGEFLYLLSDVSYCGRLAQVVDCDKLHVK</sequence>
<evidence type="ECO:0000256" key="1">
    <source>
        <dbReference type="SAM" id="Coils"/>
    </source>
</evidence>
<feature type="region of interest" description="Disordered" evidence="2">
    <location>
        <begin position="396"/>
        <end position="453"/>
    </location>
</feature>
<evidence type="ECO:0000313" key="3">
    <source>
        <dbReference type="EMBL" id="KJH45507.1"/>
    </source>
</evidence>
<evidence type="ECO:0000313" key="4">
    <source>
        <dbReference type="Proteomes" id="UP000053766"/>
    </source>
</evidence>
<dbReference type="AlphaFoldDB" id="A0A0D8XP30"/>
<accession>A0A0D8XP30</accession>
<gene>
    <name evidence="3" type="ORF">DICVIV_08455</name>
</gene>
<dbReference type="EMBL" id="KN716404">
    <property type="protein sequence ID" value="KJH45507.1"/>
    <property type="molecule type" value="Genomic_DNA"/>
</dbReference>
<feature type="coiled-coil region" evidence="1">
    <location>
        <begin position="130"/>
        <end position="200"/>
    </location>
</feature>
<proteinExistence type="predicted"/>
<evidence type="ECO:0000256" key="2">
    <source>
        <dbReference type="SAM" id="MobiDB-lite"/>
    </source>
</evidence>
<name>A0A0D8XP30_DICVI</name>
<protein>
    <submittedName>
        <fullName evidence="3">Uncharacterized protein</fullName>
    </submittedName>
</protein>